<sequence>MQLSINIELLDGWTKNHFYRTSYQTMRNQDQILLKNSAIPGYAGHIPYTKSENIFGRPFSAITREAFNHVPIATEKWNSSTKVLFKNPKSIISPTYRETDKVLKNQKFRNSGFVQNNSTGDQKGWKTHKSIRGNNKVTEYRYAYDSKYEKKL</sequence>
<gene>
    <name evidence="1" type="ORF">PSON_ATCC_30995.1.T0200080</name>
</gene>
<comment type="caution">
    <text evidence="1">The sequence shown here is derived from an EMBL/GenBank/DDBJ whole genome shotgun (WGS) entry which is preliminary data.</text>
</comment>
<dbReference type="EMBL" id="CAJJDN010000020">
    <property type="protein sequence ID" value="CAD8065186.1"/>
    <property type="molecule type" value="Genomic_DNA"/>
</dbReference>
<dbReference type="Proteomes" id="UP000692954">
    <property type="component" value="Unassembled WGS sequence"/>
</dbReference>
<keyword evidence="2" id="KW-1185">Reference proteome</keyword>
<evidence type="ECO:0000313" key="1">
    <source>
        <dbReference type="EMBL" id="CAD8065186.1"/>
    </source>
</evidence>
<reference evidence="1" key="1">
    <citation type="submission" date="2021-01" db="EMBL/GenBank/DDBJ databases">
        <authorList>
            <consortium name="Genoscope - CEA"/>
            <person name="William W."/>
        </authorList>
    </citation>
    <scope>NUCLEOTIDE SEQUENCE</scope>
</reference>
<evidence type="ECO:0000313" key="2">
    <source>
        <dbReference type="Proteomes" id="UP000692954"/>
    </source>
</evidence>
<protein>
    <submittedName>
        <fullName evidence="1">Uncharacterized protein</fullName>
    </submittedName>
</protein>
<proteinExistence type="predicted"/>
<accession>A0A8S1LKF2</accession>
<dbReference type="OrthoDB" id="285805at2759"/>
<name>A0A8S1LKF2_9CILI</name>
<dbReference type="AlphaFoldDB" id="A0A8S1LKF2"/>
<organism evidence="1 2">
    <name type="scientific">Paramecium sonneborni</name>
    <dbReference type="NCBI Taxonomy" id="65129"/>
    <lineage>
        <taxon>Eukaryota</taxon>
        <taxon>Sar</taxon>
        <taxon>Alveolata</taxon>
        <taxon>Ciliophora</taxon>
        <taxon>Intramacronucleata</taxon>
        <taxon>Oligohymenophorea</taxon>
        <taxon>Peniculida</taxon>
        <taxon>Parameciidae</taxon>
        <taxon>Paramecium</taxon>
    </lineage>
</organism>